<gene>
    <name evidence="1" type="ORF">O181_007430</name>
</gene>
<reference evidence="1" key="1">
    <citation type="submission" date="2021-03" db="EMBL/GenBank/DDBJ databases">
        <title>Draft genome sequence of rust myrtle Austropuccinia psidii MF-1, a brazilian biotype.</title>
        <authorList>
            <person name="Quecine M.C."/>
            <person name="Pachon D.M.R."/>
            <person name="Bonatelli M.L."/>
            <person name="Correr F.H."/>
            <person name="Franceschini L.M."/>
            <person name="Leite T.F."/>
            <person name="Margarido G.R.A."/>
            <person name="Almeida C.A."/>
            <person name="Ferrarezi J.A."/>
            <person name="Labate C.A."/>
        </authorList>
    </citation>
    <scope>NUCLEOTIDE SEQUENCE</scope>
    <source>
        <strain evidence="1">MF-1</strain>
    </source>
</reference>
<name>A0A9Q3BMX5_9BASI</name>
<comment type="caution">
    <text evidence="1">The sequence shown here is derived from an EMBL/GenBank/DDBJ whole genome shotgun (WGS) entry which is preliminary data.</text>
</comment>
<evidence type="ECO:0000313" key="2">
    <source>
        <dbReference type="Proteomes" id="UP000765509"/>
    </source>
</evidence>
<dbReference type="AlphaFoldDB" id="A0A9Q3BMX5"/>
<evidence type="ECO:0000313" key="1">
    <source>
        <dbReference type="EMBL" id="MBW0467715.1"/>
    </source>
</evidence>
<accession>A0A9Q3BMX5</accession>
<protein>
    <submittedName>
        <fullName evidence="1">Uncharacterized protein</fullName>
    </submittedName>
</protein>
<dbReference type="Proteomes" id="UP000765509">
    <property type="component" value="Unassembled WGS sequence"/>
</dbReference>
<sequence length="166" mass="18989">MSTSSQPLCISINSNIFLASDNFNLASWIILWHNKHHVFIYLPNQLNPIGSLPETLAKMLIPFLREPQDFMHCGPGGAWIENIQSNPNQTLFVEALLMPDQNYTSSSQQPNISPMFLTWYQNILLIIGSFRKQYFNLKTPGRISRQSSAIDFTSHRGQYKILLQSC</sequence>
<dbReference type="EMBL" id="AVOT02001657">
    <property type="protein sequence ID" value="MBW0467715.1"/>
    <property type="molecule type" value="Genomic_DNA"/>
</dbReference>
<keyword evidence="2" id="KW-1185">Reference proteome</keyword>
<proteinExistence type="predicted"/>
<organism evidence="1 2">
    <name type="scientific">Austropuccinia psidii MF-1</name>
    <dbReference type="NCBI Taxonomy" id="1389203"/>
    <lineage>
        <taxon>Eukaryota</taxon>
        <taxon>Fungi</taxon>
        <taxon>Dikarya</taxon>
        <taxon>Basidiomycota</taxon>
        <taxon>Pucciniomycotina</taxon>
        <taxon>Pucciniomycetes</taxon>
        <taxon>Pucciniales</taxon>
        <taxon>Sphaerophragmiaceae</taxon>
        <taxon>Austropuccinia</taxon>
    </lineage>
</organism>